<comment type="caution">
    <text evidence="4">The sequence shown here is derived from an EMBL/GenBank/DDBJ whole genome shotgun (WGS) entry which is preliminary data.</text>
</comment>
<dbReference type="Pfam" id="PF17782">
    <property type="entry name" value="WHD_DprA"/>
    <property type="match status" value="1"/>
</dbReference>
<dbReference type="RefSeq" id="WP_203670489.1">
    <property type="nucleotide sequence ID" value="NZ_BONP01000001.1"/>
</dbReference>
<comment type="similarity">
    <text evidence="1">Belongs to the DprA/Smf family.</text>
</comment>
<dbReference type="InterPro" id="IPR057666">
    <property type="entry name" value="DrpA_SLOG"/>
</dbReference>
<dbReference type="EMBL" id="BONP01000001">
    <property type="protein sequence ID" value="GIG38440.1"/>
    <property type="molecule type" value="Genomic_DNA"/>
</dbReference>
<organism evidence="4 5">
    <name type="scientific">Cellulomonas phragmiteti</name>
    <dbReference type="NCBI Taxonomy" id="478780"/>
    <lineage>
        <taxon>Bacteria</taxon>
        <taxon>Bacillati</taxon>
        <taxon>Actinomycetota</taxon>
        <taxon>Actinomycetes</taxon>
        <taxon>Micrococcales</taxon>
        <taxon>Cellulomonadaceae</taxon>
        <taxon>Cellulomonas</taxon>
    </lineage>
</organism>
<evidence type="ECO:0000313" key="5">
    <source>
        <dbReference type="Proteomes" id="UP000614741"/>
    </source>
</evidence>
<reference evidence="4 5" key="1">
    <citation type="submission" date="2021-01" db="EMBL/GenBank/DDBJ databases">
        <title>Whole genome shotgun sequence of Cellulomonas phragmiteti NBRC 110785.</title>
        <authorList>
            <person name="Komaki H."/>
            <person name="Tamura T."/>
        </authorList>
    </citation>
    <scope>NUCLEOTIDE SEQUENCE [LARGE SCALE GENOMIC DNA]</scope>
    <source>
        <strain evidence="4 5">NBRC 110785</strain>
    </source>
</reference>
<name>A0ABQ4DGI1_9CELL</name>
<dbReference type="PANTHER" id="PTHR43022:SF1">
    <property type="entry name" value="PROTEIN SMF"/>
    <property type="match status" value="1"/>
</dbReference>
<dbReference type="Proteomes" id="UP000614741">
    <property type="component" value="Unassembled WGS sequence"/>
</dbReference>
<protein>
    <submittedName>
        <fullName evidence="4">DNA processing protein DprA</fullName>
    </submittedName>
</protein>
<dbReference type="PANTHER" id="PTHR43022">
    <property type="entry name" value="PROTEIN SMF"/>
    <property type="match status" value="1"/>
</dbReference>
<gene>
    <name evidence="4" type="ORF">Cph01nite_02020</name>
</gene>
<keyword evidence="5" id="KW-1185">Reference proteome</keyword>
<accession>A0ABQ4DGI1</accession>
<evidence type="ECO:0000259" key="3">
    <source>
        <dbReference type="Pfam" id="PF17782"/>
    </source>
</evidence>
<dbReference type="Pfam" id="PF02481">
    <property type="entry name" value="DNA_processg_A"/>
    <property type="match status" value="1"/>
</dbReference>
<dbReference type="Gene3D" id="3.40.50.450">
    <property type="match status" value="1"/>
</dbReference>
<feature type="domain" description="DprA winged helix" evidence="3">
    <location>
        <begin position="336"/>
        <end position="393"/>
    </location>
</feature>
<proteinExistence type="inferred from homology"/>
<evidence type="ECO:0000256" key="1">
    <source>
        <dbReference type="ARBA" id="ARBA00006525"/>
    </source>
</evidence>
<evidence type="ECO:0000313" key="4">
    <source>
        <dbReference type="EMBL" id="GIG38440.1"/>
    </source>
</evidence>
<evidence type="ECO:0000259" key="2">
    <source>
        <dbReference type="Pfam" id="PF02481"/>
    </source>
</evidence>
<dbReference type="InterPro" id="IPR003488">
    <property type="entry name" value="DprA"/>
</dbReference>
<dbReference type="InterPro" id="IPR041614">
    <property type="entry name" value="DprA_WH"/>
</dbReference>
<sequence>MSGPAGTSAEGRTGVGDERRARAVWSALVEPGDAVAGALVQACGAAPALAWVAGAVEAGRPDWSQLETAGSGLDGALRGRLGAAVRRWSARWPSLDAERDVAAGRRCGARLVIPGDPAWPTGLDDLGALAPFALWVRGAPPAAPRAVALVGARASTTYGERVTVDLAVELARRGWAVVSGGAYGIDAAAHRGALMGEGRTLVVLAGGVDRAYPVGNAPLLEEVVRAGGSLVSEVPPGATPSRSRFLQRNRLIAAISGATVVVEAAWRSGAVSTAHHAGRLLRPVGAVPGPVTSAASAGCHRLLRDGVAVCVTDAAEVIELVGHVGPDLAPAPDGDAARATDGLDPLARAVHDGLSRRTARDTSQVAARAGTTLAQARAMLGLLELEGLARRAASGWVVGDAHE</sequence>
<feature type="domain" description="Smf/DprA SLOG" evidence="2">
    <location>
        <begin position="111"/>
        <end position="320"/>
    </location>
</feature>
<dbReference type="SUPFAM" id="SSF102405">
    <property type="entry name" value="MCP/YpsA-like"/>
    <property type="match status" value="1"/>
</dbReference>
<dbReference type="NCBIfam" id="TIGR00732">
    <property type="entry name" value="dprA"/>
    <property type="match status" value="1"/>
</dbReference>